<evidence type="ECO:0000313" key="1">
    <source>
        <dbReference type="EMBL" id="MBG0565819.1"/>
    </source>
</evidence>
<proteinExistence type="predicted"/>
<dbReference type="AlphaFoldDB" id="A0A931CBW0"/>
<evidence type="ECO:0000313" key="2">
    <source>
        <dbReference type="Proteomes" id="UP000598146"/>
    </source>
</evidence>
<protein>
    <submittedName>
        <fullName evidence="1">Uncharacterized protein</fullName>
    </submittedName>
</protein>
<gene>
    <name evidence="1" type="ORF">I4J89_30650</name>
</gene>
<reference evidence="1" key="1">
    <citation type="submission" date="2020-11" db="EMBL/GenBank/DDBJ databases">
        <title>Isolation and identification of active actinomycetes.</title>
        <authorList>
            <person name="Sun X."/>
        </authorList>
    </citation>
    <scope>NUCLEOTIDE SEQUENCE</scope>
    <source>
        <strain evidence="1">NEAU-A11</strain>
    </source>
</reference>
<dbReference type="Proteomes" id="UP000598146">
    <property type="component" value="Unassembled WGS sequence"/>
</dbReference>
<keyword evidence="2" id="KW-1185">Reference proteome</keyword>
<accession>A0A931CBW0</accession>
<name>A0A931CBW0_9ACTN</name>
<comment type="caution">
    <text evidence="1">The sequence shown here is derived from an EMBL/GenBank/DDBJ whole genome shotgun (WGS) entry which is preliminary data.</text>
</comment>
<dbReference type="RefSeq" id="WP_196417601.1">
    <property type="nucleotide sequence ID" value="NZ_JADQTO010000017.1"/>
</dbReference>
<sequence>MTKLTDARAEALFTSPLATGSRPDHDIVEQAIRAAVRARGGVRGCAADVAAEYGDHPECAVPRMRWARGIVEHLYDIRRPRSAWTLVA</sequence>
<organism evidence="1 2">
    <name type="scientific">Actinoplanes aureus</name>
    <dbReference type="NCBI Taxonomy" id="2792083"/>
    <lineage>
        <taxon>Bacteria</taxon>
        <taxon>Bacillati</taxon>
        <taxon>Actinomycetota</taxon>
        <taxon>Actinomycetes</taxon>
        <taxon>Micromonosporales</taxon>
        <taxon>Micromonosporaceae</taxon>
        <taxon>Actinoplanes</taxon>
    </lineage>
</organism>
<dbReference type="EMBL" id="JADQTO010000017">
    <property type="protein sequence ID" value="MBG0565819.1"/>
    <property type="molecule type" value="Genomic_DNA"/>
</dbReference>